<dbReference type="Proteomes" id="UP000681967">
    <property type="component" value="Unassembled WGS sequence"/>
</dbReference>
<dbReference type="EMBL" id="CAJOBH010260368">
    <property type="protein sequence ID" value="CAF5154617.1"/>
    <property type="molecule type" value="Genomic_DNA"/>
</dbReference>
<gene>
    <name evidence="3" type="ORF">BYL167_LOCUS73098</name>
    <name evidence="2" type="ORF">GIL414_LOCUS48299</name>
</gene>
<evidence type="ECO:0000313" key="2">
    <source>
        <dbReference type="EMBL" id="CAF4827576.1"/>
    </source>
</evidence>
<sequence length="54" mass="6188">MSDDDDGSEVEIDIKSDDENNDVLISPMPKEYENETVAIESFNKYFGEHYNDSP</sequence>
<accession>A0A8S3G907</accession>
<dbReference type="Proteomes" id="UP000681720">
    <property type="component" value="Unassembled WGS sequence"/>
</dbReference>
<comment type="caution">
    <text evidence="3">The sequence shown here is derived from an EMBL/GenBank/DDBJ whole genome shotgun (WGS) entry which is preliminary data.</text>
</comment>
<evidence type="ECO:0000313" key="3">
    <source>
        <dbReference type="EMBL" id="CAF5154617.1"/>
    </source>
</evidence>
<organism evidence="3 4">
    <name type="scientific">Rotaria magnacalcarata</name>
    <dbReference type="NCBI Taxonomy" id="392030"/>
    <lineage>
        <taxon>Eukaryota</taxon>
        <taxon>Metazoa</taxon>
        <taxon>Spiralia</taxon>
        <taxon>Gnathifera</taxon>
        <taxon>Rotifera</taxon>
        <taxon>Eurotatoria</taxon>
        <taxon>Bdelloidea</taxon>
        <taxon>Philodinida</taxon>
        <taxon>Philodinidae</taxon>
        <taxon>Rotaria</taxon>
    </lineage>
</organism>
<feature type="non-terminal residue" evidence="3">
    <location>
        <position position="1"/>
    </location>
</feature>
<protein>
    <submittedName>
        <fullName evidence="3">Uncharacterized protein</fullName>
    </submittedName>
</protein>
<feature type="region of interest" description="Disordered" evidence="1">
    <location>
        <begin position="1"/>
        <end position="23"/>
    </location>
</feature>
<proteinExistence type="predicted"/>
<dbReference type="AlphaFoldDB" id="A0A8S3G907"/>
<dbReference type="EMBL" id="CAJOBJ010156135">
    <property type="protein sequence ID" value="CAF4827576.1"/>
    <property type="molecule type" value="Genomic_DNA"/>
</dbReference>
<reference evidence="3" key="1">
    <citation type="submission" date="2021-02" db="EMBL/GenBank/DDBJ databases">
        <authorList>
            <person name="Nowell W R."/>
        </authorList>
    </citation>
    <scope>NUCLEOTIDE SEQUENCE</scope>
</reference>
<evidence type="ECO:0000313" key="4">
    <source>
        <dbReference type="Proteomes" id="UP000681967"/>
    </source>
</evidence>
<evidence type="ECO:0000256" key="1">
    <source>
        <dbReference type="SAM" id="MobiDB-lite"/>
    </source>
</evidence>
<name>A0A8S3G907_9BILA</name>
<feature type="compositionally biased region" description="Acidic residues" evidence="1">
    <location>
        <begin position="1"/>
        <end position="11"/>
    </location>
</feature>